<reference evidence="1 2" key="1">
    <citation type="submission" date="2018-11" db="EMBL/GenBank/DDBJ databases">
        <authorList>
            <consortium name="Pathogen Informatics"/>
        </authorList>
    </citation>
    <scope>NUCLEOTIDE SEQUENCE [LARGE SCALE GENOMIC DNA]</scope>
</reference>
<proteinExistence type="predicted"/>
<dbReference type="OrthoDB" id="5809458at2759"/>
<dbReference type="PANTHER" id="PTHR12289">
    <property type="entry name" value="METAXIN RELATED"/>
    <property type="match status" value="1"/>
</dbReference>
<keyword evidence="2" id="KW-1185">Reference proteome</keyword>
<name>A0A3P7JN93_STRVU</name>
<evidence type="ECO:0000313" key="2">
    <source>
        <dbReference type="Proteomes" id="UP000270094"/>
    </source>
</evidence>
<organism evidence="1 2">
    <name type="scientific">Strongylus vulgaris</name>
    <name type="common">Blood worm</name>
    <dbReference type="NCBI Taxonomy" id="40348"/>
    <lineage>
        <taxon>Eukaryota</taxon>
        <taxon>Metazoa</taxon>
        <taxon>Ecdysozoa</taxon>
        <taxon>Nematoda</taxon>
        <taxon>Chromadorea</taxon>
        <taxon>Rhabditida</taxon>
        <taxon>Rhabditina</taxon>
        <taxon>Rhabditomorpha</taxon>
        <taxon>Strongyloidea</taxon>
        <taxon>Strongylidae</taxon>
        <taxon>Strongylus</taxon>
    </lineage>
</organism>
<protein>
    <recommendedName>
        <fullName evidence="3">Thioredoxin-like fold domain-containing protein</fullName>
    </recommendedName>
</protein>
<evidence type="ECO:0000313" key="1">
    <source>
        <dbReference type="EMBL" id="VDM84836.1"/>
    </source>
</evidence>
<dbReference type="InterPro" id="IPR050931">
    <property type="entry name" value="Mito_Protein_Transport_Metaxin"/>
</dbReference>
<dbReference type="EMBL" id="UYYB01133655">
    <property type="protein sequence ID" value="VDM84836.1"/>
    <property type="molecule type" value="Genomic_DNA"/>
</dbReference>
<feature type="non-terminal residue" evidence="1">
    <location>
        <position position="198"/>
    </location>
</feature>
<accession>A0A3P7JN93</accession>
<evidence type="ECO:0008006" key="3">
    <source>
        <dbReference type="Google" id="ProtNLM"/>
    </source>
</evidence>
<dbReference type="AlphaFoldDB" id="A0A3P7JN93"/>
<gene>
    <name evidence="1" type="ORF">SVUK_LOCUS19834</name>
</gene>
<dbReference type="Proteomes" id="UP000270094">
    <property type="component" value="Unassembled WGS sequence"/>
</dbReference>
<dbReference type="GO" id="GO:0005737">
    <property type="term" value="C:cytoplasm"/>
    <property type="evidence" value="ECO:0007669"/>
    <property type="project" value="TreeGrafter"/>
</dbReference>
<dbReference type="PANTHER" id="PTHR12289:SF32">
    <property type="entry name" value="GST_C_6 DOMAIN-CONTAINING PROTEIN"/>
    <property type="match status" value="1"/>
</dbReference>
<sequence>MLSYTAIGIELAVALIVYKLFFSGKKGKPERTPTPIYGFRPKLTETISDGILSAQSLPTTIIYESALRTSSPKMKAVTTQLRVPQHGPEERPRSTLLASETDRHLTVLKKDWKKDIVYLYQFPRAKTVPNISPYCLKVETFLKVYKIPYEYHYTLRGADPLEELSREWDKECSFPYCSFKIKKRSVASWFPSVCQSFV</sequence>